<gene>
    <name evidence="1" type="ORF">A4H02_06155</name>
</gene>
<comment type="caution">
    <text evidence="1">The sequence shown here is derived from an EMBL/GenBank/DDBJ whole genome shotgun (WGS) entry which is preliminary data.</text>
</comment>
<reference evidence="2" key="1">
    <citation type="submission" date="2016-04" db="EMBL/GenBank/DDBJ databases">
        <title>The genome sequence project of a novel Fervidobacterium isolate from a hot spring in Thailand.</title>
        <authorList>
            <person name="Gonzalez J.M."/>
            <person name="Cuecas A."/>
            <person name="Kanoksilapatham W."/>
        </authorList>
    </citation>
    <scope>NUCLEOTIDE SEQUENCE [LARGE SCALE GENOMIC DNA]</scope>
    <source>
        <strain evidence="2">FC2004</strain>
    </source>
</reference>
<evidence type="ECO:0000313" key="2">
    <source>
        <dbReference type="Proteomes" id="UP000094570"/>
    </source>
</evidence>
<dbReference type="RefSeq" id="WP_206598513.1">
    <property type="nucleotide sequence ID" value="NZ_LWAF01000008.1"/>
</dbReference>
<dbReference type="AlphaFoldDB" id="A0A1E3G222"/>
<keyword evidence="2" id="KW-1185">Reference proteome</keyword>
<accession>A0A1E3G222</accession>
<name>A0A1E3G222_9BACT</name>
<dbReference type="Proteomes" id="UP000094570">
    <property type="component" value="Unassembled WGS sequence"/>
</dbReference>
<dbReference type="EMBL" id="LWAF01000008">
    <property type="protein sequence ID" value="ODN30271.1"/>
    <property type="molecule type" value="Genomic_DNA"/>
</dbReference>
<protein>
    <submittedName>
        <fullName evidence="1">Uncharacterized protein</fullName>
    </submittedName>
</protein>
<organism evidence="1 2">
    <name type="scientific">Fervidobacterium thailandense</name>
    <dbReference type="NCBI Taxonomy" id="1008305"/>
    <lineage>
        <taxon>Bacteria</taxon>
        <taxon>Thermotogati</taxon>
        <taxon>Thermotogota</taxon>
        <taxon>Thermotogae</taxon>
        <taxon>Thermotogales</taxon>
        <taxon>Fervidobacteriaceae</taxon>
        <taxon>Fervidobacterium</taxon>
    </lineage>
</organism>
<sequence>MPEFVTKCFVLDLSSKTDKKLAIIFGHLTYSASKLWNVANYVVEKNGVSIYELEHKLKDNFFARNLHSQSAQAVLQKLQVAWKNTFDKHTKRPRYQPKNGHFPVT</sequence>
<proteinExistence type="predicted"/>
<evidence type="ECO:0000313" key="1">
    <source>
        <dbReference type="EMBL" id="ODN30271.1"/>
    </source>
</evidence>